<protein>
    <submittedName>
        <fullName evidence="2">Uncharacterized protein</fullName>
    </submittedName>
</protein>
<feature type="region of interest" description="Disordered" evidence="1">
    <location>
        <begin position="1"/>
        <end position="64"/>
    </location>
</feature>
<sequence length="238" mass="26233">MPSATEESLPPYHEAEVSANIVTSSNEGVRLEYNPRAHSHGPSPHGSSTDLRPTASSSSQGESYGSSLICGSGVCIPPTPEQKSTFDAQSITRLNVVAEYWPTPDKSLLRTFDAKSIYKSATSQLDVLLPLLQRDASISATASLITPASNPVITLHLPSFPQPSPMGRASFTKNPQDRNLRNFDELAKYFHGVIWQTPYTREQNIMRLLDLMECILTRIALEGFFVSQWNHVLLPFTS</sequence>
<keyword evidence="3" id="KW-1185">Reference proteome</keyword>
<evidence type="ECO:0000313" key="2">
    <source>
        <dbReference type="EMBL" id="KZS91824.1"/>
    </source>
</evidence>
<dbReference type="Proteomes" id="UP000076722">
    <property type="component" value="Unassembled WGS sequence"/>
</dbReference>
<organism evidence="2 3">
    <name type="scientific">Sistotremastrum niveocremeum HHB9708</name>
    <dbReference type="NCBI Taxonomy" id="1314777"/>
    <lineage>
        <taxon>Eukaryota</taxon>
        <taxon>Fungi</taxon>
        <taxon>Dikarya</taxon>
        <taxon>Basidiomycota</taxon>
        <taxon>Agaricomycotina</taxon>
        <taxon>Agaricomycetes</taxon>
        <taxon>Sistotremastrales</taxon>
        <taxon>Sistotremastraceae</taxon>
        <taxon>Sertulicium</taxon>
        <taxon>Sertulicium niveocremeum</taxon>
    </lineage>
</organism>
<reference evidence="2 3" key="1">
    <citation type="journal article" date="2016" name="Mol. Biol. Evol.">
        <title>Comparative Genomics of Early-Diverging Mushroom-Forming Fungi Provides Insights into the Origins of Lignocellulose Decay Capabilities.</title>
        <authorList>
            <person name="Nagy L.G."/>
            <person name="Riley R."/>
            <person name="Tritt A."/>
            <person name="Adam C."/>
            <person name="Daum C."/>
            <person name="Floudas D."/>
            <person name="Sun H."/>
            <person name="Yadav J.S."/>
            <person name="Pangilinan J."/>
            <person name="Larsson K.H."/>
            <person name="Matsuura K."/>
            <person name="Barry K."/>
            <person name="Labutti K."/>
            <person name="Kuo R."/>
            <person name="Ohm R.A."/>
            <person name="Bhattacharya S.S."/>
            <person name="Shirouzu T."/>
            <person name="Yoshinaga Y."/>
            <person name="Martin F.M."/>
            <person name="Grigoriev I.V."/>
            <person name="Hibbett D.S."/>
        </authorList>
    </citation>
    <scope>NUCLEOTIDE SEQUENCE [LARGE SCALE GENOMIC DNA]</scope>
    <source>
        <strain evidence="2 3">HHB9708</strain>
    </source>
</reference>
<accession>A0A164SUR1</accession>
<evidence type="ECO:0000256" key="1">
    <source>
        <dbReference type="SAM" id="MobiDB-lite"/>
    </source>
</evidence>
<dbReference type="EMBL" id="KV419413">
    <property type="protein sequence ID" value="KZS91824.1"/>
    <property type="molecule type" value="Genomic_DNA"/>
</dbReference>
<evidence type="ECO:0000313" key="3">
    <source>
        <dbReference type="Proteomes" id="UP000076722"/>
    </source>
</evidence>
<name>A0A164SUR1_9AGAM</name>
<proteinExistence type="predicted"/>
<gene>
    <name evidence="2" type="ORF">SISNIDRAFT_159513</name>
</gene>
<dbReference type="AlphaFoldDB" id="A0A164SUR1"/>